<dbReference type="InterPro" id="IPR006155">
    <property type="entry name" value="Josephin"/>
</dbReference>
<keyword evidence="3" id="KW-0645">Protease</keyword>
<dbReference type="EMBL" id="JASCZI010121019">
    <property type="protein sequence ID" value="MED6158942.1"/>
    <property type="molecule type" value="Genomic_DNA"/>
</dbReference>
<gene>
    <name evidence="9" type="ORF">PIB30_037670</name>
</gene>
<feature type="active site" evidence="6">
    <location>
        <position position="257"/>
    </location>
</feature>
<evidence type="ECO:0000256" key="7">
    <source>
        <dbReference type="SAM" id="MobiDB-lite"/>
    </source>
</evidence>
<evidence type="ECO:0000259" key="8">
    <source>
        <dbReference type="PROSITE" id="PS50957"/>
    </source>
</evidence>
<dbReference type="InterPro" id="IPR040053">
    <property type="entry name" value="JOSD1/2"/>
</dbReference>
<feature type="domain" description="Josephin" evidence="8">
    <location>
        <begin position="129"/>
        <end position="310"/>
    </location>
</feature>
<dbReference type="Gene3D" id="3.90.70.40">
    <property type="match status" value="1"/>
</dbReference>
<evidence type="ECO:0000313" key="10">
    <source>
        <dbReference type="Proteomes" id="UP001341840"/>
    </source>
</evidence>
<dbReference type="Pfam" id="PF02099">
    <property type="entry name" value="Josephin"/>
    <property type="match status" value="1"/>
</dbReference>
<organism evidence="9 10">
    <name type="scientific">Stylosanthes scabra</name>
    <dbReference type="NCBI Taxonomy" id="79078"/>
    <lineage>
        <taxon>Eukaryota</taxon>
        <taxon>Viridiplantae</taxon>
        <taxon>Streptophyta</taxon>
        <taxon>Embryophyta</taxon>
        <taxon>Tracheophyta</taxon>
        <taxon>Spermatophyta</taxon>
        <taxon>Magnoliopsida</taxon>
        <taxon>eudicotyledons</taxon>
        <taxon>Gunneridae</taxon>
        <taxon>Pentapetalae</taxon>
        <taxon>rosids</taxon>
        <taxon>fabids</taxon>
        <taxon>Fabales</taxon>
        <taxon>Fabaceae</taxon>
        <taxon>Papilionoideae</taxon>
        <taxon>50 kb inversion clade</taxon>
        <taxon>dalbergioids sensu lato</taxon>
        <taxon>Dalbergieae</taxon>
        <taxon>Pterocarpus clade</taxon>
        <taxon>Stylosanthes</taxon>
    </lineage>
</organism>
<feature type="region of interest" description="Disordered" evidence="7">
    <location>
        <begin position="1"/>
        <end position="24"/>
    </location>
</feature>
<sequence length="310" mass="35098">MVLTTSFSTGEGKKHSPFFPKRAKPAEKGTLTSLSHYLHRQRRWSRLLSVHRCHHLAVLLTAWRHHRASRHVLLSGRPPSSLKESRRAWLLTPSDPRTLVKSTCELGLLLPVRVLILLLVTCPFMATEKSRVYHERQRLQYCLLHTLNSLFQQKDAFSRASLNAISEKLALDDGSNSGATTWTPLSVVFKPHHNSLTGNYDINVLISALEEKGKTVVWHDRRNAASSIDLDAPEDVLMGIVINVSVRRFAGIWKSRHWIALRKINGVWYNLDSDLAAPQPFQDANQVREFLDFTIGHGGEVLLVMNVKPS</sequence>
<dbReference type="PROSITE" id="PS50957">
    <property type="entry name" value="JOSEPHIN"/>
    <property type="match status" value="1"/>
</dbReference>
<protein>
    <recommendedName>
        <fullName evidence="2">ubiquitinyl hydrolase 1</fullName>
        <ecNumber evidence="2">3.4.19.12</ecNumber>
    </recommendedName>
</protein>
<feature type="active site" evidence="6">
    <location>
        <position position="272"/>
    </location>
</feature>
<keyword evidence="10" id="KW-1185">Reference proteome</keyword>
<comment type="catalytic activity">
    <reaction evidence="1">
        <text>Thiol-dependent hydrolysis of ester, thioester, amide, peptide and isopeptide bonds formed by the C-terminal Gly of ubiquitin (a 76-residue protein attached to proteins as an intracellular targeting signal).</text>
        <dbReference type="EC" id="3.4.19.12"/>
    </reaction>
</comment>
<evidence type="ECO:0000313" key="9">
    <source>
        <dbReference type="EMBL" id="MED6158942.1"/>
    </source>
</evidence>
<evidence type="ECO:0000256" key="5">
    <source>
        <dbReference type="ARBA" id="ARBA00022801"/>
    </source>
</evidence>
<dbReference type="PANTHER" id="PTHR13291">
    <property type="entry name" value="JOSEPHIN 1, 2"/>
    <property type="match status" value="1"/>
</dbReference>
<evidence type="ECO:0000256" key="2">
    <source>
        <dbReference type="ARBA" id="ARBA00012759"/>
    </source>
</evidence>
<comment type="caution">
    <text evidence="9">The sequence shown here is derived from an EMBL/GenBank/DDBJ whole genome shotgun (WGS) entry which is preliminary data.</text>
</comment>
<keyword evidence="5 6" id="KW-0378">Hydrolase</keyword>
<evidence type="ECO:0000256" key="1">
    <source>
        <dbReference type="ARBA" id="ARBA00000707"/>
    </source>
</evidence>
<reference evidence="9 10" key="1">
    <citation type="journal article" date="2023" name="Plants (Basel)">
        <title>Bridging the Gap: Combining Genomics and Transcriptomics Approaches to Understand Stylosanthes scabra, an Orphan Legume from the Brazilian Caatinga.</title>
        <authorList>
            <person name="Ferreira-Neto J.R.C."/>
            <person name="da Silva M.D."/>
            <person name="Binneck E."/>
            <person name="de Melo N.F."/>
            <person name="da Silva R.H."/>
            <person name="de Melo A.L.T.M."/>
            <person name="Pandolfi V."/>
            <person name="Bustamante F.O."/>
            <person name="Brasileiro-Vidal A.C."/>
            <person name="Benko-Iseppon A.M."/>
        </authorList>
    </citation>
    <scope>NUCLEOTIDE SEQUENCE [LARGE SCALE GENOMIC DNA]</scope>
    <source>
        <tissue evidence="9">Leaves</tissue>
    </source>
</reference>
<feature type="active site" evidence="6">
    <location>
        <position position="142"/>
    </location>
</feature>
<evidence type="ECO:0000256" key="4">
    <source>
        <dbReference type="ARBA" id="ARBA00022786"/>
    </source>
</evidence>
<evidence type="ECO:0000256" key="3">
    <source>
        <dbReference type="ARBA" id="ARBA00022670"/>
    </source>
</evidence>
<accession>A0ABU6UCG5</accession>
<keyword evidence="4" id="KW-0833">Ubl conjugation pathway</keyword>
<name>A0ABU6UCG5_9FABA</name>
<dbReference type="SMART" id="SM01246">
    <property type="entry name" value="Josephin"/>
    <property type="match status" value="1"/>
</dbReference>
<dbReference type="Proteomes" id="UP001341840">
    <property type="component" value="Unassembled WGS sequence"/>
</dbReference>
<dbReference type="EC" id="3.4.19.12" evidence="2"/>
<evidence type="ECO:0000256" key="6">
    <source>
        <dbReference type="PROSITE-ProRule" id="PRU00331"/>
    </source>
</evidence>
<proteinExistence type="predicted"/>
<dbReference type="PANTHER" id="PTHR13291:SF0">
    <property type="entry name" value="JOSEPHIN-LIKE PROTEIN"/>
    <property type="match status" value="1"/>
</dbReference>